<dbReference type="AlphaFoldDB" id="A0A242NLF6"/>
<name>A0A242NLF6_9GAMM</name>
<keyword evidence="3" id="KW-1185">Reference proteome</keyword>
<dbReference type="RefSeq" id="WP_086300454.1">
    <property type="nucleotide sequence ID" value="NZ_MZNE01000075.1"/>
</dbReference>
<reference evidence="3 4" key="1">
    <citation type="submission" date="2017-03" db="EMBL/GenBank/DDBJ databases">
        <title>Comparative genomics of honeybee gut symbionts reveal geographically distinct and subgroup specific antibiotic resistance.</title>
        <authorList>
            <person name="Ludvigsen J."/>
            <person name="Porcellato D."/>
            <person name="Labee-Lund T.M."/>
            <person name="Amdam G.V."/>
            <person name="Rudi K."/>
        </authorList>
    </citation>
    <scope>NUCLEOTIDE SEQUENCE [LARGE SCALE GENOMIC DNA]</scope>
    <source>
        <strain evidence="1 4">A-7-12</strain>
        <strain evidence="2 3">A-9-12</strain>
    </source>
</reference>
<gene>
    <name evidence="2" type="ORF">B6C91_12340</name>
    <name evidence="1" type="ORF">B6D08_00665</name>
</gene>
<evidence type="ECO:0000313" key="1">
    <source>
        <dbReference type="EMBL" id="OTQ01407.1"/>
    </source>
</evidence>
<evidence type="ECO:0000313" key="4">
    <source>
        <dbReference type="Proteomes" id="UP000194977"/>
    </source>
</evidence>
<evidence type="ECO:0000313" key="2">
    <source>
        <dbReference type="EMBL" id="OTQ08450.1"/>
    </source>
</evidence>
<sequence length="181" mass="21522">MFIRYQESLKKQAEFIESKRKDYMYTKFTTQEEPKRAAGRIRGLIVEQHVTDFFKTNYPENYKEADNFEQWEKPCNHDFKLELSDKKVITIDVSGPQANGKFGSYYLKPKGCDFHIIARIIGMKSWDNIDYTRGFQILGVCDDIDYNQNFNINKLKEFGKWIESLNLKNYNVIKTNSFEFM</sequence>
<organism evidence="1 4">
    <name type="scientific">Gilliamella apicola</name>
    <dbReference type="NCBI Taxonomy" id="1196095"/>
    <lineage>
        <taxon>Bacteria</taxon>
        <taxon>Pseudomonadati</taxon>
        <taxon>Pseudomonadota</taxon>
        <taxon>Gammaproteobacteria</taxon>
        <taxon>Orbales</taxon>
        <taxon>Orbaceae</taxon>
        <taxon>Gilliamella</taxon>
    </lineage>
</organism>
<dbReference type="Proteomes" id="UP000194977">
    <property type="component" value="Unassembled WGS sequence"/>
</dbReference>
<dbReference type="EMBL" id="NARP01000002">
    <property type="protein sequence ID" value="OTQ01407.1"/>
    <property type="molecule type" value="Genomic_DNA"/>
</dbReference>
<evidence type="ECO:0000313" key="3">
    <source>
        <dbReference type="Proteomes" id="UP000194800"/>
    </source>
</evidence>
<dbReference type="EMBL" id="NART01000084">
    <property type="protein sequence ID" value="OTQ08450.1"/>
    <property type="molecule type" value="Genomic_DNA"/>
</dbReference>
<dbReference type="Proteomes" id="UP000194800">
    <property type="component" value="Unassembled WGS sequence"/>
</dbReference>
<comment type="caution">
    <text evidence="1">The sequence shown here is derived from an EMBL/GenBank/DDBJ whole genome shotgun (WGS) entry which is preliminary data.</text>
</comment>
<protein>
    <submittedName>
        <fullName evidence="1">Uncharacterized protein</fullName>
    </submittedName>
</protein>
<accession>A0A242NLF6</accession>
<proteinExistence type="predicted"/>